<evidence type="ECO:0000256" key="1">
    <source>
        <dbReference type="SAM" id="MobiDB-lite"/>
    </source>
</evidence>
<reference evidence="2" key="1">
    <citation type="submission" date="2019-11" db="EMBL/GenBank/DDBJ databases">
        <authorList>
            <person name="Liu Y."/>
            <person name="Hou J."/>
            <person name="Li T.-Q."/>
            <person name="Guan C.-H."/>
            <person name="Wu X."/>
            <person name="Wu H.-Z."/>
            <person name="Ling F."/>
            <person name="Zhang R."/>
            <person name="Shi X.-G."/>
            <person name="Ren J.-P."/>
            <person name="Chen E.-F."/>
            <person name="Sun J.-M."/>
        </authorList>
    </citation>
    <scope>NUCLEOTIDE SEQUENCE</scope>
    <source>
        <strain evidence="2">Adult_tree_wgs_1</strain>
        <tissue evidence="2">Leaves</tissue>
    </source>
</reference>
<accession>A0A834G6R7</accession>
<proteinExistence type="predicted"/>
<evidence type="ECO:0000313" key="2">
    <source>
        <dbReference type="EMBL" id="KAF7120948.1"/>
    </source>
</evidence>
<feature type="compositionally biased region" description="Basic and acidic residues" evidence="1">
    <location>
        <begin position="14"/>
        <end position="27"/>
    </location>
</feature>
<comment type="caution">
    <text evidence="2">The sequence shown here is derived from an EMBL/GenBank/DDBJ whole genome shotgun (WGS) entry which is preliminary data.</text>
</comment>
<evidence type="ECO:0008006" key="4">
    <source>
        <dbReference type="Google" id="ProtNLM"/>
    </source>
</evidence>
<protein>
    <recommendedName>
        <fullName evidence="4">Josephin-like protein</fullName>
    </recommendedName>
</protein>
<feature type="region of interest" description="Disordered" evidence="1">
    <location>
        <begin position="1"/>
        <end position="34"/>
    </location>
</feature>
<dbReference type="Proteomes" id="UP000626092">
    <property type="component" value="Unassembled WGS sequence"/>
</dbReference>
<organism evidence="2 3">
    <name type="scientific">Rhododendron simsii</name>
    <name type="common">Sims's rhododendron</name>
    <dbReference type="NCBI Taxonomy" id="118357"/>
    <lineage>
        <taxon>Eukaryota</taxon>
        <taxon>Viridiplantae</taxon>
        <taxon>Streptophyta</taxon>
        <taxon>Embryophyta</taxon>
        <taxon>Tracheophyta</taxon>
        <taxon>Spermatophyta</taxon>
        <taxon>Magnoliopsida</taxon>
        <taxon>eudicotyledons</taxon>
        <taxon>Gunneridae</taxon>
        <taxon>Pentapetalae</taxon>
        <taxon>asterids</taxon>
        <taxon>Ericales</taxon>
        <taxon>Ericaceae</taxon>
        <taxon>Ericoideae</taxon>
        <taxon>Rhodoreae</taxon>
        <taxon>Rhododendron</taxon>
    </lineage>
</organism>
<dbReference type="PANTHER" id="PTHR34355">
    <property type="entry name" value="JOSEPHIN-LIKE PROTEIN"/>
    <property type="match status" value="1"/>
</dbReference>
<keyword evidence="3" id="KW-1185">Reference proteome</keyword>
<name>A0A834G6R7_RHOSS</name>
<sequence>MSARSSGRVSFKPEANEKTRTSHKQDATKVSGENKGFTTSCRFRMPRRSELSPLRFLRCIGDKVATALRFVSFRRRRRSSPNACSSLGRSNPSIAPLDAYRAEAISDCIEFINKSCSFQRTNSVPAKAC</sequence>
<evidence type="ECO:0000313" key="3">
    <source>
        <dbReference type="Proteomes" id="UP000626092"/>
    </source>
</evidence>
<dbReference type="PANTHER" id="PTHR34355:SF1">
    <property type="entry name" value="JOSEPHIN-LIKE PROTEIN"/>
    <property type="match status" value="1"/>
</dbReference>
<dbReference type="EMBL" id="WJXA01000013">
    <property type="protein sequence ID" value="KAF7120948.1"/>
    <property type="molecule type" value="Genomic_DNA"/>
</dbReference>
<dbReference type="AlphaFoldDB" id="A0A834G6R7"/>
<dbReference type="OrthoDB" id="847636at2759"/>
<gene>
    <name evidence="2" type="ORF">RHSIM_Rhsim13G0071800</name>
</gene>